<evidence type="ECO:0000256" key="1">
    <source>
        <dbReference type="RuleBase" id="RU000393"/>
    </source>
</evidence>
<evidence type="ECO:0000313" key="3">
    <source>
        <dbReference type="EMBL" id="KAJ1356502.1"/>
    </source>
</evidence>
<name>A0AAD5QN74_PARTN</name>
<keyword evidence="1" id="KW-0862">Zinc</keyword>
<dbReference type="InterPro" id="IPR018152">
    <property type="entry name" value="SOD_Cu/Zn_BS"/>
</dbReference>
<comment type="cofactor">
    <cofactor evidence="1">
        <name>Zn(2+)</name>
        <dbReference type="ChEBI" id="CHEBI:29105"/>
    </cofactor>
    <text evidence="1">Binds 1 zinc ion per subunit.</text>
</comment>
<dbReference type="Proteomes" id="UP001196413">
    <property type="component" value="Unassembled WGS sequence"/>
</dbReference>
<reference evidence="3" key="1">
    <citation type="submission" date="2021-06" db="EMBL/GenBank/DDBJ databases">
        <title>Parelaphostrongylus tenuis whole genome reference sequence.</title>
        <authorList>
            <person name="Garwood T.J."/>
            <person name="Larsen P.A."/>
            <person name="Fountain-Jones N.M."/>
            <person name="Garbe J.R."/>
            <person name="Macchietto M.G."/>
            <person name="Kania S.A."/>
            <person name="Gerhold R.W."/>
            <person name="Richards J.E."/>
            <person name="Wolf T.M."/>
        </authorList>
    </citation>
    <scope>NUCLEOTIDE SEQUENCE</scope>
    <source>
        <strain evidence="3">MNPRO001-30</strain>
        <tissue evidence="3">Meninges</tissue>
    </source>
</reference>
<evidence type="ECO:0000259" key="2">
    <source>
        <dbReference type="Pfam" id="PF00080"/>
    </source>
</evidence>
<feature type="domain" description="Superoxide dismutase copper/zinc binding" evidence="2">
    <location>
        <begin position="2"/>
        <end position="47"/>
    </location>
</feature>
<comment type="cofactor">
    <cofactor evidence="1">
        <name>Cu cation</name>
        <dbReference type="ChEBI" id="CHEBI:23378"/>
    </cofactor>
    <text evidence="1">Binds 1 copper ion per subunit.</text>
</comment>
<dbReference type="InterPro" id="IPR036423">
    <property type="entry name" value="SOD-like_Cu/Zn_dom_sf"/>
</dbReference>
<comment type="similarity">
    <text evidence="1">Belongs to the Cu-Zn superoxide dismutase family.</text>
</comment>
<dbReference type="PANTHER" id="PTHR10003">
    <property type="entry name" value="SUPEROXIDE DISMUTASE CU-ZN -RELATED"/>
    <property type="match status" value="1"/>
</dbReference>
<dbReference type="EMBL" id="JAHQIW010002834">
    <property type="protein sequence ID" value="KAJ1356502.1"/>
    <property type="molecule type" value="Genomic_DNA"/>
</dbReference>
<comment type="function">
    <text evidence="1">Destroys radicals which are normally produced within the cells and which are toxic to biological systems.</text>
</comment>
<keyword evidence="1" id="KW-0186">Copper</keyword>
<keyword evidence="4" id="KW-1185">Reference proteome</keyword>
<accession>A0AAD5QN74</accession>
<dbReference type="Pfam" id="PF00080">
    <property type="entry name" value="Sod_Cu"/>
    <property type="match status" value="1"/>
</dbReference>
<dbReference type="GO" id="GO:0005507">
    <property type="term" value="F:copper ion binding"/>
    <property type="evidence" value="ECO:0007669"/>
    <property type="project" value="InterPro"/>
</dbReference>
<dbReference type="PROSITE" id="PS00332">
    <property type="entry name" value="SOD_CU_ZN_2"/>
    <property type="match status" value="1"/>
</dbReference>
<dbReference type="EC" id="1.15.1.1" evidence="1"/>
<dbReference type="InterPro" id="IPR001424">
    <property type="entry name" value="SOD_Cu_Zn_dom"/>
</dbReference>
<protein>
    <recommendedName>
        <fullName evidence="1">Superoxide dismutase [Cu-Zn]</fullName>
        <ecNumber evidence="1">1.15.1.1</ecNumber>
    </recommendedName>
</protein>
<keyword evidence="1" id="KW-0479">Metal-binding</keyword>
<proteinExistence type="inferred from homology"/>
<dbReference type="InterPro" id="IPR024134">
    <property type="entry name" value="SOD_Cu/Zn_/chaperone"/>
</dbReference>
<comment type="caution">
    <text evidence="3">The sequence shown here is derived from an EMBL/GenBank/DDBJ whole genome shotgun (WGS) entry which is preliminary data.</text>
</comment>
<dbReference type="SUPFAM" id="SSF49329">
    <property type="entry name" value="Cu,Zn superoxide dismutase-like"/>
    <property type="match status" value="1"/>
</dbReference>
<comment type="catalytic activity">
    <reaction evidence="1">
        <text>2 superoxide + 2 H(+) = H2O2 + O2</text>
        <dbReference type="Rhea" id="RHEA:20696"/>
        <dbReference type="ChEBI" id="CHEBI:15378"/>
        <dbReference type="ChEBI" id="CHEBI:15379"/>
        <dbReference type="ChEBI" id="CHEBI:16240"/>
        <dbReference type="ChEBI" id="CHEBI:18421"/>
        <dbReference type="EC" id="1.15.1.1"/>
    </reaction>
</comment>
<keyword evidence="1" id="KW-0560">Oxidoreductase</keyword>
<gene>
    <name evidence="3" type="ORF">KIN20_014234</name>
</gene>
<organism evidence="3 4">
    <name type="scientific">Parelaphostrongylus tenuis</name>
    <name type="common">Meningeal worm</name>
    <dbReference type="NCBI Taxonomy" id="148309"/>
    <lineage>
        <taxon>Eukaryota</taxon>
        <taxon>Metazoa</taxon>
        <taxon>Ecdysozoa</taxon>
        <taxon>Nematoda</taxon>
        <taxon>Chromadorea</taxon>
        <taxon>Rhabditida</taxon>
        <taxon>Rhabditina</taxon>
        <taxon>Rhabditomorpha</taxon>
        <taxon>Strongyloidea</taxon>
        <taxon>Metastrongylidae</taxon>
        <taxon>Parelaphostrongylus</taxon>
    </lineage>
</organism>
<evidence type="ECO:0000313" key="4">
    <source>
        <dbReference type="Proteomes" id="UP001196413"/>
    </source>
</evidence>
<dbReference type="AlphaFoldDB" id="A0AAD5QN74"/>
<dbReference type="Gene3D" id="2.60.40.200">
    <property type="entry name" value="Superoxide dismutase, copper/zinc binding domain"/>
    <property type="match status" value="1"/>
</dbReference>
<dbReference type="GO" id="GO:0004784">
    <property type="term" value="F:superoxide dismutase activity"/>
    <property type="evidence" value="ECO:0007669"/>
    <property type="project" value="UniProtKB-EC"/>
</dbReference>
<sequence>MIKLSGRYSVVGRAIVIHEEADDLGRGNSTLSRTTGNAGGRVACGVIRMLE</sequence>